<dbReference type="Proteomes" id="UP000265719">
    <property type="component" value="Chromosome"/>
</dbReference>
<evidence type="ECO:0000313" key="2">
    <source>
        <dbReference type="Proteomes" id="UP000265719"/>
    </source>
</evidence>
<accession>A0AA97LUW2</accession>
<dbReference type="NCBIfam" id="NF047389">
    <property type="entry name" value="ATPase_Sll1717"/>
    <property type="match status" value="1"/>
</dbReference>
<dbReference type="AlphaFoldDB" id="A0AA97LUW2"/>
<dbReference type="InterPro" id="IPR059206">
    <property type="entry name" value="Sll1717-like"/>
</dbReference>
<proteinExistence type="predicted"/>
<evidence type="ECO:0000313" key="1">
    <source>
        <dbReference type="EMBL" id="UOE18499.1"/>
    </source>
</evidence>
<reference evidence="1" key="1">
    <citation type="submission" date="2020-10" db="EMBL/GenBank/DDBJ databases">
        <title>De novo genome project of the cellulose decomposer Thermobifida halotolerans type strain.</title>
        <authorList>
            <person name="Nagy I."/>
            <person name="Horvath B."/>
            <person name="Kukolya J."/>
            <person name="Nagy I."/>
            <person name="Orsini M."/>
        </authorList>
    </citation>
    <scope>NUCLEOTIDE SEQUENCE</scope>
    <source>
        <strain evidence="1">DSM 44931</strain>
    </source>
</reference>
<dbReference type="RefSeq" id="WP_147416973.1">
    <property type="nucleotide sequence ID" value="NZ_CP063196.1"/>
</dbReference>
<organism evidence="1 2">
    <name type="scientific">Thermobifida halotolerans</name>
    <dbReference type="NCBI Taxonomy" id="483545"/>
    <lineage>
        <taxon>Bacteria</taxon>
        <taxon>Bacillati</taxon>
        <taxon>Actinomycetota</taxon>
        <taxon>Actinomycetes</taxon>
        <taxon>Streptosporangiales</taxon>
        <taxon>Nocardiopsidaceae</taxon>
        <taxon>Thermobifida</taxon>
    </lineage>
</organism>
<sequence>MNLTPFKSLKFGEAAAEDEAEKNPKLFKKSFMDPWGVVDQVQDGEVFLLIGPKGVGKSTVVEYLKIKGQEEQAGFRVDSCDLGSLHQSVAAEKKIGEESENGRTELAWTVFLWLKLFESVMNDLGSDISRDPDYVDLHNKLKRSGLVDGEFRTVIREVRKRTHKFTLPKRIYEFQREDTGSIEIHANQLASVLENAVIEAETEATHVLALDGLDSAIIGSESYWNVLSNLLRAAYSMHRKLRRARSRIRILLLCRSDIFMKINLPDSNKIRQGWAIEFTWEYGNNEAESSYLWDLVEKKARAGGGKFDNILLDYLPPEMIYGKNVHRPMHSYLMNLTRQTPRDILMLFRNISKSVPFQENHRTLSVKEVRAGVNNYCKSYFANEILNELAGLTPHSVASATLGILGSLDRRFQRSDFEKAFSEIIEKNNFTIDQLLHQLFLAGAIANIKRGREEYIQFYHRRNLNELNASGPFLLHPALALAVNAKF</sequence>
<protein>
    <submittedName>
        <fullName evidence="1">Uncharacterized protein</fullName>
    </submittedName>
</protein>
<dbReference type="SUPFAM" id="SSF52540">
    <property type="entry name" value="P-loop containing nucleoside triphosphate hydrolases"/>
    <property type="match status" value="1"/>
</dbReference>
<dbReference type="InterPro" id="IPR027417">
    <property type="entry name" value="P-loop_NTPase"/>
</dbReference>
<gene>
    <name evidence="1" type="ORF">NI17_016950</name>
</gene>
<name>A0AA97LUW2_9ACTN</name>
<dbReference type="KEGG" id="thao:NI17_016950"/>
<dbReference type="EMBL" id="CP063196">
    <property type="protein sequence ID" value="UOE18499.1"/>
    <property type="molecule type" value="Genomic_DNA"/>
</dbReference>
<keyword evidence="2" id="KW-1185">Reference proteome</keyword>